<sequence length="50" mass="5733">MTVRLTRRARGKKNPEDLPWGSPAWKEATEEFVQDIYLAMGGDPDDLDQQ</sequence>
<evidence type="ECO:0000313" key="3">
    <source>
        <dbReference type="Proteomes" id="UP001302652"/>
    </source>
</evidence>
<organism evidence="2 3">
    <name type="scientific">Paraburkholderia kirstenboschensis</name>
    <dbReference type="NCBI Taxonomy" id="1245436"/>
    <lineage>
        <taxon>Bacteria</taxon>
        <taxon>Pseudomonadati</taxon>
        <taxon>Pseudomonadota</taxon>
        <taxon>Betaproteobacteria</taxon>
        <taxon>Burkholderiales</taxon>
        <taxon>Burkholderiaceae</taxon>
        <taxon>Paraburkholderia</taxon>
    </lineage>
</organism>
<gene>
    <name evidence="2" type="ORF">RW095_26975</name>
</gene>
<keyword evidence="3" id="KW-1185">Reference proteome</keyword>
<accession>A0ABZ0ERT7</accession>
<feature type="region of interest" description="Disordered" evidence="1">
    <location>
        <begin position="1"/>
        <end position="23"/>
    </location>
</feature>
<name>A0ABZ0ERT7_9BURK</name>
<feature type="compositionally biased region" description="Basic residues" evidence="1">
    <location>
        <begin position="1"/>
        <end position="12"/>
    </location>
</feature>
<dbReference type="EMBL" id="CP136513">
    <property type="protein sequence ID" value="WOD19856.1"/>
    <property type="molecule type" value="Genomic_DNA"/>
</dbReference>
<evidence type="ECO:0000256" key="1">
    <source>
        <dbReference type="SAM" id="MobiDB-lite"/>
    </source>
</evidence>
<evidence type="ECO:0000313" key="2">
    <source>
        <dbReference type="EMBL" id="WOD19856.1"/>
    </source>
</evidence>
<reference evidence="2 3" key="1">
    <citation type="submission" date="2023-10" db="EMBL/GenBank/DDBJ databases">
        <title>Surface-active antibiotics is a multifunctional adaptation for post-fire microbes.</title>
        <authorList>
            <person name="Liu M.D."/>
            <person name="Du Y."/>
            <person name="Koupaei S.K."/>
            <person name="Kim N.R."/>
            <person name="Zhang W."/>
            <person name="Traxler M.F."/>
        </authorList>
    </citation>
    <scope>NUCLEOTIDE SEQUENCE [LARGE SCALE GENOMIC DNA]</scope>
    <source>
        <strain evidence="2 3">F3</strain>
    </source>
</reference>
<proteinExistence type="predicted"/>
<protein>
    <submittedName>
        <fullName evidence="2">Uncharacterized protein</fullName>
    </submittedName>
</protein>
<dbReference type="Proteomes" id="UP001302652">
    <property type="component" value="Chromosome 1"/>
</dbReference>
<dbReference type="RefSeq" id="WP_317021878.1">
    <property type="nucleotide sequence ID" value="NZ_CP136513.1"/>
</dbReference>